<proteinExistence type="predicted"/>
<dbReference type="AlphaFoldDB" id="A0AAV8R8V6"/>
<comment type="caution">
    <text evidence="1">The sequence shown here is derived from an EMBL/GenBank/DDBJ whole genome shotgun (WGS) entry which is preliminary data.</text>
</comment>
<accession>A0AAV8R8V6</accession>
<sequence>MENPEEVDQLLRNTRSRGKLEVLFGTRKKQVEAEMSKIDVNSVRQPVSGPVKPRLSQVGKASQFAQTCEKPFDMHVGGDHGICSKLIVRLHNSRQSPGHSASGCSYVQ</sequence>
<dbReference type="EMBL" id="JAQQAF010000004">
    <property type="protein sequence ID" value="KAJ8491341.1"/>
    <property type="molecule type" value="Genomic_DNA"/>
</dbReference>
<protein>
    <submittedName>
        <fullName evidence="1">Uncharacterized protein</fullName>
    </submittedName>
</protein>
<organism evidence="1 2">
    <name type="scientific">Ensete ventricosum</name>
    <name type="common">Abyssinian banana</name>
    <name type="synonym">Musa ensete</name>
    <dbReference type="NCBI Taxonomy" id="4639"/>
    <lineage>
        <taxon>Eukaryota</taxon>
        <taxon>Viridiplantae</taxon>
        <taxon>Streptophyta</taxon>
        <taxon>Embryophyta</taxon>
        <taxon>Tracheophyta</taxon>
        <taxon>Spermatophyta</taxon>
        <taxon>Magnoliopsida</taxon>
        <taxon>Liliopsida</taxon>
        <taxon>Zingiberales</taxon>
        <taxon>Musaceae</taxon>
        <taxon>Ensete</taxon>
    </lineage>
</organism>
<evidence type="ECO:0000313" key="1">
    <source>
        <dbReference type="EMBL" id="KAJ8491341.1"/>
    </source>
</evidence>
<reference evidence="1 2" key="1">
    <citation type="submission" date="2022-12" db="EMBL/GenBank/DDBJ databases">
        <title>Chromosome-scale assembly of the Ensete ventricosum genome.</title>
        <authorList>
            <person name="Dussert Y."/>
            <person name="Stocks J."/>
            <person name="Wendawek A."/>
            <person name="Woldeyes F."/>
            <person name="Nichols R.A."/>
            <person name="Borrell J.S."/>
        </authorList>
    </citation>
    <scope>NUCLEOTIDE SEQUENCE [LARGE SCALE GENOMIC DNA]</scope>
    <source>
        <strain evidence="2">cv. Maze</strain>
        <tissue evidence="1">Seeds</tissue>
    </source>
</reference>
<gene>
    <name evidence="1" type="ORF">OPV22_013062</name>
</gene>
<dbReference type="Proteomes" id="UP001222027">
    <property type="component" value="Unassembled WGS sequence"/>
</dbReference>
<evidence type="ECO:0000313" key="2">
    <source>
        <dbReference type="Proteomes" id="UP001222027"/>
    </source>
</evidence>
<name>A0AAV8R8V6_ENSVE</name>
<keyword evidence="2" id="KW-1185">Reference proteome</keyword>